<evidence type="ECO:0000256" key="1">
    <source>
        <dbReference type="SAM" id="MobiDB-lite"/>
    </source>
</evidence>
<comment type="caution">
    <text evidence="2">The sequence shown here is derived from an EMBL/GenBank/DDBJ whole genome shotgun (WGS) entry which is preliminary data.</text>
</comment>
<feature type="region of interest" description="Disordered" evidence="1">
    <location>
        <begin position="81"/>
        <end position="104"/>
    </location>
</feature>
<reference evidence="2 3" key="1">
    <citation type="submission" date="2018-01" db="EMBL/GenBank/DDBJ databases">
        <authorList>
            <person name="Clerissi C."/>
        </authorList>
    </citation>
    <scope>NUCLEOTIDE SEQUENCE [LARGE SCALE GENOMIC DNA]</scope>
    <source>
        <strain evidence="2">Cupriavidus taiwanensis STM 3521</strain>
    </source>
</reference>
<accession>A0A976A7W0</accession>
<evidence type="ECO:0000313" key="2">
    <source>
        <dbReference type="EMBL" id="SOY67342.1"/>
    </source>
</evidence>
<dbReference type="EMBL" id="OFSP01000038">
    <property type="protein sequence ID" value="SOY67342.1"/>
    <property type="molecule type" value="Genomic_DNA"/>
</dbReference>
<evidence type="ECO:0000313" key="3">
    <source>
        <dbReference type="Proteomes" id="UP000256297"/>
    </source>
</evidence>
<proteinExistence type="predicted"/>
<gene>
    <name evidence="2" type="ORF">CBM2589_A80037</name>
</gene>
<dbReference type="AlphaFoldDB" id="A0A976A7W0"/>
<sequence>MAVVGSGDGIEAAPAIIHSYEFDFTHINFTVNSGYVRTARTGGVLQSRTRRGSGMAYALRSIRLRRRKADRGAWRRALACAGDSGSGASRMRRNLPPPEISHGK</sequence>
<protein>
    <submittedName>
        <fullName evidence="2">Uncharacterized protein</fullName>
    </submittedName>
</protein>
<organism evidence="2 3">
    <name type="scientific">Cupriavidus taiwanensis</name>
    <dbReference type="NCBI Taxonomy" id="164546"/>
    <lineage>
        <taxon>Bacteria</taxon>
        <taxon>Pseudomonadati</taxon>
        <taxon>Pseudomonadota</taxon>
        <taxon>Betaproteobacteria</taxon>
        <taxon>Burkholderiales</taxon>
        <taxon>Burkholderiaceae</taxon>
        <taxon>Cupriavidus</taxon>
    </lineage>
</organism>
<name>A0A976A7W0_9BURK</name>
<dbReference type="Proteomes" id="UP000256297">
    <property type="component" value="Chromosome CBM2589_a"/>
</dbReference>
<feature type="compositionally biased region" description="Pro residues" evidence="1">
    <location>
        <begin position="95"/>
        <end position="104"/>
    </location>
</feature>